<sequence>MSQKEVDSNQESSIEEDPDQFLKRAKEENKYYPEESSKEEDSKDHSSDEDKPPGRTATRGKMFENEDRVIDSEDEDRPIGPQHIDLKVSGINLNKNLASFRKALLRDKPDDKKGSASSKCRSILSLYYDSDRWRMECVLFLYYAVNYLNKDIFKVITKNIKKDELRITESEICEILKQRNAFELLSNYRSKERSMLNNRAFFVSVYLNAEKMSEQILTNSNIVLSTQLMLRMIETDQSELIRYCLKYKAQYDQDIKRSRILLSGAQIDASLSDDIQLSDFFNLMLQQDYSHERICHQLIFLKHFINYRELFVLFAVRRKVRLISFLMNSADLNFKFKPYLILDVLANDVYDITLLLYREYFLQLSGKTNRKIIRYLTMSFMKTGQTEEKCWLYMRFIDKVTLEQATNLIKALSLRTSHQSKSNIFLVCINVVRIGCLLIQIIERLVLRFPVLKDRIHEIRTKIVQILLSYMEDVTTIEEMRFLLLTQDLDYRDALTYICEYSILELLEVPLAAEVAGEFWNSKYNIRGLPCIVSTNHNLLFNFNHTRFDMESQMRFYNRKDLRKIGCHEYQFQVWRNCPKTRFYAEFFFILGFVIWTHTWIIDYFKLANRVWELSDLHEQNQAYIKSFPEVKNIGPSTCDQELGTSIGEAPSYCEIEPLGPLALDIYYKALDLTYIGFVYCQLALHNMFRSIYTGYTKQQMYFYTIETLIDVCIFGLFLNFIILTYRVDLEGTWFVNYSDCREAEIFIDGFLNSGVNEGIAITLCGIFLWIRVAFSLRLMPYVGPLMMLFIHSIKYIVGFAMLFSATVIIVALIGTLIFQDLPAFNRVDDSLNTIFNNIWGLFQFNDAKGGRFGSEIGYIYMMAIVVILIIILTNFLIAIFASRYDKFMKNEKSIMMQEALYLRPVMEASGNHSSLISGAFPLHGLNWATSPFMFFPRNPKLPNLIILHILYLPVAIVVTILFIVYNILILPLAYLKLIPHKFALIFKKEVTHSGNTANRVGSFVLILVFGLFILALNFCVDTYYFVIHLYKTDLERIDEGDINKIPDMSMRTYKKLFHYLEKHKTPYLPFEQVASGFREELEVMPAIRQMLFPHRSILKGKDLQNKATGIVNEYIIVKKILLNNSVDEKTTQLFPNGTKKITKDIKFNKRLLQYCLHDMLRFRRLLLMKRRCYLFTYLYDGKGQNKVEDLVQRREKIEKHISEAFNFINTKRTLNAIGYKPKEKIVSTEQKVYMEDGSDYGFAETMRNFHEKLDQRNFRKGGLLSQNNSKVSLKKLYHMAKTENKTSEKDETLFDVNDDFRVPPANQDVEKELAKVLEDESIEKIFGLGDSEDEEDDDFNAIGNVQTSATNVKEKPIDKKETGDHLYSGMENIEDSEEWEESEEEVDEEDDDVIEQTDSGNIEFSKEHETRDPKAS</sequence>
<keyword evidence="4" id="KW-1185">Reference proteome</keyword>
<evidence type="ECO:0000256" key="2">
    <source>
        <dbReference type="SAM" id="Phobius"/>
    </source>
</evidence>
<comment type="caution">
    <text evidence="3">The sequence shown here is derived from an EMBL/GenBank/DDBJ whole genome shotgun (WGS) entry which is preliminary data.</text>
</comment>
<keyword evidence="2" id="KW-0812">Transmembrane</keyword>
<name>A0AAD1UE40_EUPCR</name>
<keyword evidence="2" id="KW-0472">Membrane</keyword>
<feature type="compositionally biased region" description="Basic and acidic residues" evidence="1">
    <location>
        <begin position="20"/>
        <end position="53"/>
    </location>
</feature>
<organism evidence="3 4">
    <name type="scientific">Euplotes crassus</name>
    <dbReference type="NCBI Taxonomy" id="5936"/>
    <lineage>
        <taxon>Eukaryota</taxon>
        <taxon>Sar</taxon>
        <taxon>Alveolata</taxon>
        <taxon>Ciliophora</taxon>
        <taxon>Intramacronucleata</taxon>
        <taxon>Spirotrichea</taxon>
        <taxon>Hypotrichia</taxon>
        <taxon>Euplotida</taxon>
        <taxon>Euplotidae</taxon>
        <taxon>Moneuplotes</taxon>
    </lineage>
</organism>
<accession>A0AAD1UE40</accession>
<feature type="region of interest" description="Disordered" evidence="1">
    <location>
        <begin position="1"/>
        <end position="79"/>
    </location>
</feature>
<feature type="transmembrane region" description="Helical" evidence="2">
    <location>
        <begin position="583"/>
        <end position="602"/>
    </location>
</feature>
<evidence type="ECO:0000313" key="4">
    <source>
        <dbReference type="Proteomes" id="UP001295684"/>
    </source>
</evidence>
<keyword evidence="2" id="KW-1133">Transmembrane helix</keyword>
<feature type="compositionally biased region" description="Basic and acidic residues" evidence="1">
    <location>
        <begin position="1353"/>
        <end position="1365"/>
    </location>
</feature>
<evidence type="ECO:0000313" key="3">
    <source>
        <dbReference type="EMBL" id="CAI2363473.1"/>
    </source>
</evidence>
<feature type="transmembrane region" description="Helical" evidence="2">
    <location>
        <begin position="859"/>
        <end position="882"/>
    </location>
</feature>
<reference evidence="3" key="1">
    <citation type="submission" date="2023-07" db="EMBL/GenBank/DDBJ databases">
        <authorList>
            <consortium name="AG Swart"/>
            <person name="Singh M."/>
            <person name="Singh A."/>
            <person name="Seah K."/>
            <person name="Emmerich C."/>
        </authorList>
    </citation>
    <scope>NUCLEOTIDE SEQUENCE</scope>
    <source>
        <strain evidence="3">DP1</strain>
    </source>
</reference>
<feature type="compositionally biased region" description="Acidic residues" evidence="1">
    <location>
        <begin position="1373"/>
        <end position="1396"/>
    </location>
</feature>
<gene>
    <name evidence="3" type="ORF">ECRASSUSDP1_LOCUS4809</name>
</gene>
<feature type="transmembrane region" description="Helical" evidence="2">
    <location>
        <begin position="1004"/>
        <end position="1027"/>
    </location>
</feature>
<feature type="region of interest" description="Disordered" evidence="1">
    <location>
        <begin position="1346"/>
        <end position="1417"/>
    </location>
</feature>
<dbReference type="Proteomes" id="UP001295684">
    <property type="component" value="Unassembled WGS sequence"/>
</dbReference>
<evidence type="ECO:0000256" key="1">
    <source>
        <dbReference type="SAM" id="MobiDB-lite"/>
    </source>
</evidence>
<dbReference type="EMBL" id="CAMPGE010004623">
    <property type="protein sequence ID" value="CAI2363473.1"/>
    <property type="molecule type" value="Genomic_DNA"/>
</dbReference>
<proteinExistence type="predicted"/>
<feature type="transmembrane region" description="Helical" evidence="2">
    <location>
        <begin position="701"/>
        <end position="726"/>
    </location>
</feature>
<feature type="transmembrane region" description="Helical" evidence="2">
    <location>
        <begin position="796"/>
        <end position="819"/>
    </location>
</feature>
<feature type="compositionally biased region" description="Basic and acidic residues" evidence="1">
    <location>
        <begin position="61"/>
        <end position="71"/>
    </location>
</feature>
<feature type="transmembrane region" description="Helical" evidence="2">
    <location>
        <begin position="759"/>
        <end position="775"/>
    </location>
</feature>
<feature type="transmembrane region" description="Helical" evidence="2">
    <location>
        <begin position="945"/>
        <end position="975"/>
    </location>
</feature>
<protein>
    <submittedName>
        <fullName evidence="3">Uncharacterized protein</fullName>
    </submittedName>
</protein>
<feature type="compositionally biased region" description="Basic and acidic residues" evidence="1">
    <location>
        <begin position="1405"/>
        <end position="1417"/>
    </location>
</feature>